<reference evidence="2" key="1">
    <citation type="journal article" date="2020" name="Nature">
        <title>Giant virus diversity and host interactions through global metagenomics.</title>
        <authorList>
            <person name="Schulz F."/>
            <person name="Roux S."/>
            <person name="Paez-Espino D."/>
            <person name="Jungbluth S."/>
            <person name="Walsh D.A."/>
            <person name="Denef V.J."/>
            <person name="McMahon K.D."/>
            <person name="Konstantinidis K.T."/>
            <person name="Eloe-Fadrosh E.A."/>
            <person name="Kyrpides N.C."/>
            <person name="Woyke T."/>
        </authorList>
    </citation>
    <scope>NUCLEOTIDE SEQUENCE</scope>
    <source>
        <strain evidence="2">GVMAG-M-3300027206-1</strain>
    </source>
</reference>
<organism evidence="2">
    <name type="scientific">viral metagenome</name>
    <dbReference type="NCBI Taxonomy" id="1070528"/>
    <lineage>
        <taxon>unclassified sequences</taxon>
        <taxon>metagenomes</taxon>
        <taxon>organismal metagenomes</taxon>
    </lineage>
</organism>
<accession>A0A6C0JGM9</accession>
<proteinExistence type="predicted"/>
<sequence length="243" mass="28454">MSVYKRPLPRHRVHHAPGSYPKANPPEGSVLHSILTPSDTKYFNCVRGPVYKQDDYLKGLKKNNKEMGIPYKDPQLPEYTHVPTVERVKEPELTFVDRVYMKMRILKNGTVRIKLDSSFAILYEKYYSKGKTPPQKNVIQAYKSMGFSNEFLEKIKKGFAKNIEQQKRIEKVIDKVFNKEPMKKTKRKKKEEEPVEVIEEPVEDVEEEEDDEEDPPPEDEGMDVEPVEEEDVEEPVEEEYFSD</sequence>
<dbReference type="AlphaFoldDB" id="A0A6C0JGM9"/>
<feature type="compositionally biased region" description="Acidic residues" evidence="1">
    <location>
        <begin position="193"/>
        <end position="243"/>
    </location>
</feature>
<evidence type="ECO:0000256" key="1">
    <source>
        <dbReference type="SAM" id="MobiDB-lite"/>
    </source>
</evidence>
<dbReference type="EMBL" id="MN740384">
    <property type="protein sequence ID" value="QHU03607.1"/>
    <property type="molecule type" value="Genomic_DNA"/>
</dbReference>
<protein>
    <submittedName>
        <fullName evidence="2">Uncharacterized protein</fullName>
    </submittedName>
</protein>
<evidence type="ECO:0000313" key="2">
    <source>
        <dbReference type="EMBL" id="QHU03607.1"/>
    </source>
</evidence>
<feature type="region of interest" description="Disordered" evidence="1">
    <location>
        <begin position="182"/>
        <end position="243"/>
    </location>
</feature>
<name>A0A6C0JGM9_9ZZZZ</name>
<feature type="region of interest" description="Disordered" evidence="1">
    <location>
        <begin position="1"/>
        <end position="26"/>
    </location>
</feature>